<evidence type="ECO:0000313" key="8">
    <source>
        <dbReference type="EMBL" id="RYM35046.1"/>
    </source>
</evidence>
<evidence type="ECO:0000313" key="9">
    <source>
        <dbReference type="Proteomes" id="UP000293952"/>
    </source>
</evidence>
<dbReference type="SUPFAM" id="SSF46626">
    <property type="entry name" value="Cytochrome c"/>
    <property type="match status" value="1"/>
</dbReference>
<feature type="signal peptide" evidence="6">
    <location>
        <begin position="1"/>
        <end position="26"/>
    </location>
</feature>
<keyword evidence="9" id="KW-1185">Reference proteome</keyword>
<dbReference type="EMBL" id="SETE01000002">
    <property type="protein sequence ID" value="RYM35046.1"/>
    <property type="molecule type" value="Genomic_DNA"/>
</dbReference>
<dbReference type="PROSITE" id="PS51257">
    <property type="entry name" value="PROKAR_LIPOPROTEIN"/>
    <property type="match status" value="1"/>
</dbReference>
<keyword evidence="3 4" id="KW-0408">Iron</keyword>
<feature type="chain" id="PRO_5020383523" evidence="6">
    <location>
        <begin position="27"/>
        <end position="179"/>
    </location>
</feature>
<keyword evidence="2 4" id="KW-0479">Metal-binding</keyword>
<reference evidence="8 9" key="1">
    <citation type="submission" date="2019-02" db="EMBL/GenBank/DDBJ databases">
        <title>Genome sequence of the sea-ice species Brumimicrobium glaciale.</title>
        <authorList>
            <person name="Bowman J.P."/>
        </authorList>
    </citation>
    <scope>NUCLEOTIDE SEQUENCE [LARGE SCALE GENOMIC DNA]</scope>
    <source>
        <strain evidence="8 9">IC156</strain>
    </source>
</reference>
<evidence type="ECO:0000256" key="6">
    <source>
        <dbReference type="SAM" id="SignalP"/>
    </source>
</evidence>
<dbReference type="InterPro" id="IPR036909">
    <property type="entry name" value="Cyt_c-like_dom_sf"/>
</dbReference>
<dbReference type="RefSeq" id="WP_130093054.1">
    <property type="nucleotide sequence ID" value="NZ_SETE01000002.1"/>
</dbReference>
<evidence type="ECO:0000259" key="7">
    <source>
        <dbReference type="PROSITE" id="PS51007"/>
    </source>
</evidence>
<dbReference type="Proteomes" id="UP000293952">
    <property type="component" value="Unassembled WGS sequence"/>
</dbReference>
<protein>
    <submittedName>
        <fullName evidence="8">Cytochrome c</fullName>
    </submittedName>
</protein>
<feature type="domain" description="Cytochrome c" evidence="7">
    <location>
        <begin position="90"/>
        <end position="179"/>
    </location>
</feature>
<dbReference type="GO" id="GO:0009055">
    <property type="term" value="F:electron transfer activity"/>
    <property type="evidence" value="ECO:0007669"/>
    <property type="project" value="InterPro"/>
</dbReference>
<comment type="caution">
    <text evidence="8">The sequence shown here is derived from an EMBL/GenBank/DDBJ whole genome shotgun (WGS) entry which is preliminary data.</text>
</comment>
<evidence type="ECO:0000256" key="5">
    <source>
        <dbReference type="SAM" id="MobiDB-lite"/>
    </source>
</evidence>
<keyword evidence="6" id="KW-0732">Signal</keyword>
<evidence type="ECO:0000256" key="4">
    <source>
        <dbReference type="PROSITE-ProRule" id="PRU00433"/>
    </source>
</evidence>
<dbReference type="InterPro" id="IPR009056">
    <property type="entry name" value="Cyt_c-like_dom"/>
</dbReference>
<gene>
    <name evidence="8" type="ORF">ERX46_06640</name>
</gene>
<dbReference type="GO" id="GO:0046872">
    <property type="term" value="F:metal ion binding"/>
    <property type="evidence" value="ECO:0007669"/>
    <property type="project" value="UniProtKB-KW"/>
</dbReference>
<dbReference type="GO" id="GO:0020037">
    <property type="term" value="F:heme binding"/>
    <property type="evidence" value="ECO:0007669"/>
    <property type="project" value="InterPro"/>
</dbReference>
<organism evidence="8 9">
    <name type="scientific">Brumimicrobium glaciale</name>
    <dbReference type="NCBI Taxonomy" id="200475"/>
    <lineage>
        <taxon>Bacteria</taxon>
        <taxon>Pseudomonadati</taxon>
        <taxon>Bacteroidota</taxon>
        <taxon>Flavobacteriia</taxon>
        <taxon>Flavobacteriales</taxon>
        <taxon>Crocinitomicaceae</taxon>
        <taxon>Brumimicrobium</taxon>
    </lineage>
</organism>
<evidence type="ECO:0000256" key="2">
    <source>
        <dbReference type="ARBA" id="ARBA00022723"/>
    </source>
</evidence>
<sequence>MKNYFKLGVLLLAVSLYSCGGGDAGAENKTEEKALVNPNNPNNPNNTASSNDADDAGATDEVPASQRIDLVNKGVGPIKSVTIPATIDQALAAKGQEVYEKNCTACHKPDKKHIGPAPKGILERRTPEWVMNMIINPDKMVQEDPLARDLLIEFNGSPMSNQGISEDDSRAILEYIRTL</sequence>
<dbReference type="OrthoDB" id="955119at2"/>
<evidence type="ECO:0000256" key="3">
    <source>
        <dbReference type="ARBA" id="ARBA00023004"/>
    </source>
</evidence>
<accession>A0A4V1WG08</accession>
<dbReference type="Pfam" id="PF00034">
    <property type="entry name" value="Cytochrom_C"/>
    <property type="match status" value="1"/>
</dbReference>
<feature type="region of interest" description="Disordered" evidence="5">
    <location>
        <begin position="36"/>
        <end position="65"/>
    </location>
</feature>
<evidence type="ECO:0000256" key="1">
    <source>
        <dbReference type="ARBA" id="ARBA00022617"/>
    </source>
</evidence>
<dbReference type="AlphaFoldDB" id="A0A4V1WG08"/>
<name>A0A4V1WG08_9FLAO</name>
<dbReference type="PROSITE" id="PS51007">
    <property type="entry name" value="CYTC"/>
    <property type="match status" value="1"/>
</dbReference>
<dbReference type="Gene3D" id="1.10.760.10">
    <property type="entry name" value="Cytochrome c-like domain"/>
    <property type="match status" value="1"/>
</dbReference>
<keyword evidence="1 4" id="KW-0349">Heme</keyword>
<proteinExistence type="predicted"/>
<feature type="compositionally biased region" description="Low complexity" evidence="5">
    <location>
        <begin position="37"/>
        <end position="46"/>
    </location>
</feature>